<dbReference type="Gene3D" id="3.10.350.10">
    <property type="entry name" value="LysM domain"/>
    <property type="match status" value="1"/>
</dbReference>
<dbReference type="NCBIfam" id="TIGR03505">
    <property type="entry name" value="FimV_core"/>
    <property type="match status" value="1"/>
</dbReference>
<comment type="caution">
    <text evidence="5">The sequence shown here is derived from an EMBL/GenBank/DDBJ whole genome shotgun (WGS) entry which is preliminary data.</text>
</comment>
<feature type="compositionally biased region" description="Low complexity" evidence="1">
    <location>
        <begin position="466"/>
        <end position="493"/>
    </location>
</feature>
<dbReference type="Pfam" id="PF25800">
    <property type="entry name" value="FimV_N"/>
    <property type="match status" value="1"/>
</dbReference>
<keyword evidence="3" id="KW-0732">Signal</keyword>
<dbReference type="InterPro" id="IPR057840">
    <property type="entry name" value="FimV_N"/>
</dbReference>
<feature type="compositionally biased region" description="Pro residues" evidence="1">
    <location>
        <begin position="148"/>
        <end position="192"/>
    </location>
</feature>
<organism evidence="5 6">
    <name type="scientific">Denitratimonas tolerans</name>
    <dbReference type="NCBI Taxonomy" id="1338420"/>
    <lineage>
        <taxon>Bacteria</taxon>
        <taxon>Pseudomonadati</taxon>
        <taxon>Pseudomonadota</taxon>
        <taxon>Gammaproteobacteria</taxon>
        <taxon>Lysobacterales</taxon>
        <taxon>Lysobacteraceae</taxon>
        <taxon>Denitratimonas</taxon>
    </lineage>
</organism>
<gene>
    <name evidence="5" type="ORF">WB794_04815</name>
</gene>
<feature type="transmembrane region" description="Helical" evidence="2">
    <location>
        <begin position="503"/>
        <end position="521"/>
    </location>
</feature>
<dbReference type="NCBIfam" id="TIGR03504">
    <property type="entry name" value="FimV_Cterm"/>
    <property type="match status" value="1"/>
</dbReference>
<evidence type="ECO:0000313" key="6">
    <source>
        <dbReference type="Proteomes" id="UP001364472"/>
    </source>
</evidence>
<evidence type="ECO:0000256" key="1">
    <source>
        <dbReference type="SAM" id="MobiDB-lite"/>
    </source>
</evidence>
<feature type="compositionally biased region" description="Acidic residues" evidence="1">
    <location>
        <begin position="631"/>
        <end position="641"/>
    </location>
</feature>
<keyword evidence="2" id="KW-1133">Transmembrane helix</keyword>
<evidence type="ECO:0000259" key="4">
    <source>
        <dbReference type="PROSITE" id="PS51782"/>
    </source>
</evidence>
<dbReference type="InterPro" id="IPR038440">
    <property type="entry name" value="FimV_C_sf"/>
</dbReference>
<dbReference type="InterPro" id="IPR036779">
    <property type="entry name" value="LysM_dom_sf"/>
</dbReference>
<proteinExistence type="predicted"/>
<keyword evidence="2" id="KW-0812">Transmembrane</keyword>
<dbReference type="InterPro" id="IPR020012">
    <property type="entry name" value="LysM_FimV"/>
</dbReference>
<feature type="chain" id="PRO_5043679052" evidence="3">
    <location>
        <begin position="23"/>
        <end position="762"/>
    </location>
</feature>
<evidence type="ECO:0000313" key="5">
    <source>
        <dbReference type="EMBL" id="MEJ1248997.1"/>
    </source>
</evidence>
<feature type="compositionally biased region" description="Basic and acidic residues" evidence="1">
    <location>
        <begin position="317"/>
        <end position="326"/>
    </location>
</feature>
<name>A0AAW9QXC3_9GAMM</name>
<dbReference type="InterPro" id="IPR020011">
    <property type="entry name" value="FimV_C"/>
</dbReference>
<evidence type="ECO:0000256" key="3">
    <source>
        <dbReference type="SAM" id="SignalP"/>
    </source>
</evidence>
<keyword evidence="6" id="KW-1185">Reference proteome</keyword>
<dbReference type="AlphaFoldDB" id="A0AAW9QXC3"/>
<dbReference type="RefSeq" id="WP_337334717.1">
    <property type="nucleotide sequence ID" value="NZ_JBBDHC010000005.1"/>
</dbReference>
<dbReference type="Gene3D" id="1.20.58.2200">
    <property type="match status" value="1"/>
</dbReference>
<protein>
    <submittedName>
        <fullName evidence="5">FimV/HubP family polar landmark protein</fullName>
    </submittedName>
</protein>
<dbReference type="Proteomes" id="UP001364472">
    <property type="component" value="Unassembled WGS sequence"/>
</dbReference>
<sequence>MNMRLRLPIALALALGSSHASALGLGQIEVKSALNQPLVAEIPVLTSSPGEADDLRVKLAPPDAFTRVGLSRPTIQAANLSFEVRTDERGRKVIRITTPDSVSDPFLSFLLEADWGKGRMLREYTVLLDPPSMVPITASAPARTSALPEPPPAPAEPLLETPPPLAAEPVAAPQPVPTPAPAYVPPPAPAPAAVPDTRLPPQDSYPAYGADSYGPVATGDTLWSIATRTRHDESVTINQMMLALLRANPEAFAGNNINRLKKGAVLRIPAREEATILAASEAAAQVRDQMQAWGGGAATIAAPADASMGAPVATRGAADRRSDSRLELTPPRGEASANASQSGAAAEGSGRELRAELARSREEASALSQENVELKSRVGELETLQTETRRLLELKDSELAAAQRRLATAAEATRSASAEAAPVATTDPLADAAPLQAGDDATAAATPVPEEGGSAATPAEPVSQVAPERAAPAAATPEPIAESAPAPQPDAAPSGLPGGFNPWLVGGGAALLLGLVGLLLARRRRKPAAAAPAAIAGAAEPPAAVAPFVPDPQEGDLIEALSHYPDDLHLHLDLLKHYVASGESAAFEMAAEAMYAQVRDLNDPLWLEAATLGRQIAPNNPLFDAAHADEDAEASYDDAPDFEPVAAPTAAPASRDVDWLSASPAAAADTASPGDDQDFEDFTFEAQGDAADAAGSDDFVDTAPVAADTAIDADVAATKLELARAYLDMGDAEGARGMLEEVLTEGNSTQREEARALIATIH</sequence>
<reference evidence="5 6" key="1">
    <citation type="journal article" date="2016" name="Antonie Van Leeuwenhoek">
        <title>Denitratimonas tolerans gen. nov., sp. nov., a denitrifying bacterium isolated from a bioreactor for tannery wastewater treatment.</title>
        <authorList>
            <person name="Han S.I."/>
            <person name="Kim J.O."/>
            <person name="Lee Y.R."/>
            <person name="Ekpeghere K.I."/>
            <person name="Koh S.C."/>
            <person name="Whang K.S."/>
        </authorList>
    </citation>
    <scope>NUCLEOTIDE SEQUENCE [LARGE SCALE GENOMIC DNA]</scope>
    <source>
        <strain evidence="5 6">KACC 17565</strain>
    </source>
</reference>
<dbReference type="EMBL" id="JBBDHC010000005">
    <property type="protein sequence ID" value="MEJ1248997.1"/>
    <property type="molecule type" value="Genomic_DNA"/>
</dbReference>
<feature type="region of interest" description="Disordered" evidence="1">
    <location>
        <begin position="440"/>
        <end position="494"/>
    </location>
</feature>
<dbReference type="CDD" id="cd00118">
    <property type="entry name" value="LysM"/>
    <property type="match status" value="1"/>
</dbReference>
<keyword evidence="2" id="KW-0472">Membrane</keyword>
<feature type="region of interest" description="Disordered" evidence="1">
    <location>
        <begin position="631"/>
        <end position="650"/>
    </location>
</feature>
<accession>A0AAW9QXC3</accession>
<feature type="region of interest" description="Disordered" evidence="1">
    <location>
        <begin position="307"/>
        <end position="351"/>
    </location>
</feature>
<feature type="region of interest" description="Disordered" evidence="1">
    <location>
        <begin position="141"/>
        <end position="195"/>
    </location>
</feature>
<feature type="compositionally biased region" description="Low complexity" evidence="1">
    <location>
        <begin position="333"/>
        <end position="348"/>
    </location>
</feature>
<dbReference type="InterPro" id="IPR018392">
    <property type="entry name" value="LysM"/>
</dbReference>
<feature type="domain" description="LysM" evidence="4">
    <location>
        <begin position="212"/>
        <end position="268"/>
    </location>
</feature>
<feature type="signal peptide" evidence="3">
    <location>
        <begin position="1"/>
        <end position="22"/>
    </location>
</feature>
<evidence type="ECO:0000256" key="2">
    <source>
        <dbReference type="SAM" id="Phobius"/>
    </source>
</evidence>
<dbReference type="PROSITE" id="PS51782">
    <property type="entry name" value="LYSM"/>
    <property type="match status" value="1"/>
</dbReference>